<evidence type="ECO:0000313" key="2">
    <source>
        <dbReference type="Proteomes" id="UP000828390"/>
    </source>
</evidence>
<accession>A0A9D4EK86</accession>
<comment type="caution">
    <text evidence="1">The sequence shown here is derived from an EMBL/GenBank/DDBJ whole genome shotgun (WGS) entry which is preliminary data.</text>
</comment>
<keyword evidence="2" id="KW-1185">Reference proteome</keyword>
<gene>
    <name evidence="1" type="ORF">DPMN_158660</name>
</gene>
<dbReference type="Proteomes" id="UP000828390">
    <property type="component" value="Unassembled WGS sequence"/>
</dbReference>
<reference evidence="1" key="1">
    <citation type="journal article" date="2019" name="bioRxiv">
        <title>The Genome of the Zebra Mussel, Dreissena polymorpha: A Resource for Invasive Species Research.</title>
        <authorList>
            <person name="McCartney M.A."/>
            <person name="Auch B."/>
            <person name="Kono T."/>
            <person name="Mallez S."/>
            <person name="Zhang Y."/>
            <person name="Obille A."/>
            <person name="Becker A."/>
            <person name="Abrahante J.E."/>
            <person name="Garbe J."/>
            <person name="Badalamenti J.P."/>
            <person name="Herman A."/>
            <person name="Mangelson H."/>
            <person name="Liachko I."/>
            <person name="Sullivan S."/>
            <person name="Sone E.D."/>
            <person name="Koren S."/>
            <person name="Silverstein K.A.T."/>
            <person name="Beckman K.B."/>
            <person name="Gohl D.M."/>
        </authorList>
    </citation>
    <scope>NUCLEOTIDE SEQUENCE</scope>
    <source>
        <strain evidence="1">Duluth1</strain>
        <tissue evidence="1">Whole animal</tissue>
    </source>
</reference>
<protein>
    <submittedName>
        <fullName evidence="1">Uncharacterized protein</fullName>
    </submittedName>
</protein>
<name>A0A9D4EK86_DREPO</name>
<dbReference type="EMBL" id="JAIWYP010000008">
    <property type="protein sequence ID" value="KAH3780838.1"/>
    <property type="molecule type" value="Genomic_DNA"/>
</dbReference>
<dbReference type="AlphaFoldDB" id="A0A9D4EK86"/>
<evidence type="ECO:0000313" key="1">
    <source>
        <dbReference type="EMBL" id="KAH3780838.1"/>
    </source>
</evidence>
<proteinExistence type="predicted"/>
<sequence>MQSCLLRVRGMAWHHLRVGKPRSFQAPKLPAALVPYLYRRRCRMLLNHNHLVLLNTRTSIRKGRFLPV</sequence>
<reference evidence="1" key="2">
    <citation type="submission" date="2020-11" db="EMBL/GenBank/DDBJ databases">
        <authorList>
            <person name="McCartney M.A."/>
            <person name="Auch B."/>
            <person name="Kono T."/>
            <person name="Mallez S."/>
            <person name="Becker A."/>
            <person name="Gohl D.M."/>
            <person name="Silverstein K.A.T."/>
            <person name="Koren S."/>
            <person name="Bechman K.B."/>
            <person name="Herman A."/>
            <person name="Abrahante J.E."/>
            <person name="Garbe J."/>
        </authorList>
    </citation>
    <scope>NUCLEOTIDE SEQUENCE</scope>
    <source>
        <strain evidence="1">Duluth1</strain>
        <tissue evidence="1">Whole animal</tissue>
    </source>
</reference>
<organism evidence="1 2">
    <name type="scientific">Dreissena polymorpha</name>
    <name type="common">Zebra mussel</name>
    <name type="synonym">Mytilus polymorpha</name>
    <dbReference type="NCBI Taxonomy" id="45954"/>
    <lineage>
        <taxon>Eukaryota</taxon>
        <taxon>Metazoa</taxon>
        <taxon>Spiralia</taxon>
        <taxon>Lophotrochozoa</taxon>
        <taxon>Mollusca</taxon>
        <taxon>Bivalvia</taxon>
        <taxon>Autobranchia</taxon>
        <taxon>Heteroconchia</taxon>
        <taxon>Euheterodonta</taxon>
        <taxon>Imparidentia</taxon>
        <taxon>Neoheterodontei</taxon>
        <taxon>Myida</taxon>
        <taxon>Dreissenoidea</taxon>
        <taxon>Dreissenidae</taxon>
        <taxon>Dreissena</taxon>
    </lineage>
</organism>